<evidence type="ECO:0000313" key="3">
    <source>
        <dbReference type="RefSeq" id="XP_010857212.1"/>
    </source>
</evidence>
<dbReference type="Proteomes" id="UP000515208">
    <property type="component" value="Unplaced"/>
</dbReference>
<sequence>MSAGCIALLGAPLSPPPRREAAARPRPTFPARPFFRRLRPQGGVLAHLAGIPAGPARGAAPGGARLPVSQLAATLWAPTPPPPATSALASGRPPEPSRQAAGGRGGVLPFHP</sequence>
<keyword evidence="2" id="KW-1185">Reference proteome</keyword>
<evidence type="ECO:0000313" key="2">
    <source>
        <dbReference type="Proteomes" id="UP000515208"/>
    </source>
</evidence>
<proteinExistence type="predicted"/>
<protein>
    <submittedName>
        <fullName evidence="3">Formin-like protein 18</fullName>
    </submittedName>
</protein>
<feature type="compositionally biased region" description="Low complexity" evidence="1">
    <location>
        <begin position="24"/>
        <end position="33"/>
    </location>
</feature>
<reference evidence="3" key="1">
    <citation type="submission" date="2025-08" db="UniProtKB">
        <authorList>
            <consortium name="RefSeq"/>
        </authorList>
    </citation>
    <scope>IDENTIFICATION</scope>
    <source>
        <tissue evidence="3">Blood</tissue>
    </source>
</reference>
<accession>A0A6P3J0Q1</accession>
<dbReference type="KEGG" id="bbis:105002338"/>
<name>A0A6P3J0Q1_BISBB</name>
<feature type="region of interest" description="Disordered" evidence="1">
    <location>
        <begin position="75"/>
        <end position="112"/>
    </location>
</feature>
<dbReference type="GeneID" id="105002338"/>
<feature type="region of interest" description="Disordered" evidence="1">
    <location>
        <begin position="1"/>
        <end position="33"/>
    </location>
</feature>
<evidence type="ECO:0000256" key="1">
    <source>
        <dbReference type="SAM" id="MobiDB-lite"/>
    </source>
</evidence>
<dbReference type="RefSeq" id="XP_010857212.1">
    <property type="nucleotide sequence ID" value="XM_010858910.1"/>
</dbReference>
<organism evidence="2 3">
    <name type="scientific">Bison bison bison</name>
    <name type="common">North American plains bison</name>
    <dbReference type="NCBI Taxonomy" id="43346"/>
    <lineage>
        <taxon>Eukaryota</taxon>
        <taxon>Metazoa</taxon>
        <taxon>Chordata</taxon>
        <taxon>Craniata</taxon>
        <taxon>Vertebrata</taxon>
        <taxon>Euteleostomi</taxon>
        <taxon>Mammalia</taxon>
        <taxon>Eutheria</taxon>
        <taxon>Laurasiatheria</taxon>
        <taxon>Artiodactyla</taxon>
        <taxon>Ruminantia</taxon>
        <taxon>Pecora</taxon>
        <taxon>Bovidae</taxon>
        <taxon>Bovinae</taxon>
        <taxon>Bison</taxon>
    </lineage>
</organism>
<dbReference type="AlphaFoldDB" id="A0A6P3J0Q1"/>
<gene>
    <name evidence="3" type="primary">LOC105002338</name>
</gene>